<feature type="region of interest" description="Disordered" evidence="6">
    <location>
        <begin position="751"/>
        <end position="774"/>
    </location>
</feature>
<reference evidence="10" key="1">
    <citation type="submission" date="2020-05" db="EMBL/GenBank/DDBJ databases">
        <authorList>
            <person name="Chiriac C."/>
            <person name="Salcher M."/>
            <person name="Ghai R."/>
            <person name="Kavagutti S V."/>
        </authorList>
    </citation>
    <scope>NUCLEOTIDE SEQUENCE</scope>
</reference>
<dbReference type="InterPro" id="IPR004477">
    <property type="entry name" value="ComEC_N"/>
</dbReference>
<dbReference type="AlphaFoldDB" id="A0A6J7L1Y8"/>
<keyword evidence="4 7" id="KW-1133">Transmembrane helix</keyword>
<feature type="transmembrane region" description="Helical" evidence="7">
    <location>
        <begin position="488"/>
        <end position="509"/>
    </location>
</feature>
<evidence type="ECO:0000256" key="4">
    <source>
        <dbReference type="ARBA" id="ARBA00022989"/>
    </source>
</evidence>
<feature type="transmembrane region" description="Helical" evidence="7">
    <location>
        <begin position="217"/>
        <end position="241"/>
    </location>
</feature>
<evidence type="ECO:0000256" key="6">
    <source>
        <dbReference type="SAM" id="MobiDB-lite"/>
    </source>
</evidence>
<evidence type="ECO:0000259" key="9">
    <source>
        <dbReference type="Pfam" id="PF03772"/>
    </source>
</evidence>
<dbReference type="CDD" id="cd07731">
    <property type="entry name" value="ComA-like_MBL-fold"/>
    <property type="match status" value="1"/>
</dbReference>
<evidence type="ECO:0000256" key="2">
    <source>
        <dbReference type="ARBA" id="ARBA00022475"/>
    </source>
</evidence>
<dbReference type="PANTHER" id="PTHR30619">
    <property type="entry name" value="DNA INTERNALIZATION/COMPETENCE PROTEIN COMEC/REC2"/>
    <property type="match status" value="1"/>
</dbReference>
<evidence type="ECO:0000256" key="3">
    <source>
        <dbReference type="ARBA" id="ARBA00022692"/>
    </source>
</evidence>
<protein>
    <submittedName>
        <fullName evidence="10">Unannotated protein</fullName>
    </submittedName>
</protein>
<dbReference type="InterPro" id="IPR035681">
    <property type="entry name" value="ComA-like_MBL"/>
</dbReference>
<feature type="transmembrane region" description="Helical" evidence="7">
    <location>
        <begin position="341"/>
        <end position="365"/>
    </location>
</feature>
<dbReference type="Pfam" id="PF00753">
    <property type="entry name" value="Lactamase_B"/>
    <property type="match status" value="1"/>
</dbReference>
<feature type="transmembrane region" description="Helical" evidence="7">
    <location>
        <begin position="311"/>
        <end position="334"/>
    </location>
</feature>
<dbReference type="Gene3D" id="3.60.15.10">
    <property type="entry name" value="Ribonuclease Z/Hydroxyacylglutathione hydrolase-like"/>
    <property type="match status" value="1"/>
</dbReference>
<dbReference type="NCBIfam" id="TIGR00360">
    <property type="entry name" value="ComEC_N-term"/>
    <property type="match status" value="1"/>
</dbReference>
<dbReference type="SUPFAM" id="SSF56281">
    <property type="entry name" value="Metallo-hydrolase/oxidoreductase"/>
    <property type="match status" value="1"/>
</dbReference>
<gene>
    <name evidence="10" type="ORF">UFOPK3564_04061</name>
</gene>
<evidence type="ECO:0000256" key="7">
    <source>
        <dbReference type="SAM" id="Phobius"/>
    </source>
</evidence>
<evidence type="ECO:0000313" key="10">
    <source>
        <dbReference type="EMBL" id="CAB4961003.1"/>
    </source>
</evidence>
<comment type="subcellular location">
    <subcellularLocation>
        <location evidence="1">Cell membrane</location>
        <topology evidence="1">Multi-pass membrane protein</topology>
    </subcellularLocation>
</comment>
<dbReference type="InterPro" id="IPR036866">
    <property type="entry name" value="RibonucZ/Hydroxyglut_hydro"/>
</dbReference>
<dbReference type="PANTHER" id="PTHR30619:SF1">
    <property type="entry name" value="RECOMBINATION PROTEIN 2"/>
    <property type="match status" value="1"/>
</dbReference>
<accession>A0A6J7L1Y8</accession>
<evidence type="ECO:0000259" key="8">
    <source>
        <dbReference type="Pfam" id="PF00753"/>
    </source>
</evidence>
<dbReference type="InterPro" id="IPR001279">
    <property type="entry name" value="Metallo-B-lactamas"/>
</dbReference>
<dbReference type="GO" id="GO:0005886">
    <property type="term" value="C:plasma membrane"/>
    <property type="evidence" value="ECO:0007669"/>
    <property type="project" value="UniProtKB-SubCell"/>
</dbReference>
<evidence type="ECO:0000256" key="1">
    <source>
        <dbReference type="ARBA" id="ARBA00004651"/>
    </source>
</evidence>
<proteinExistence type="predicted"/>
<feature type="transmembrane region" description="Helical" evidence="7">
    <location>
        <begin position="438"/>
        <end position="459"/>
    </location>
</feature>
<feature type="domain" description="Metallo-beta-lactamase" evidence="8">
    <location>
        <begin position="529"/>
        <end position="706"/>
    </location>
</feature>
<keyword evidence="3 7" id="KW-0812">Transmembrane</keyword>
<keyword evidence="5 7" id="KW-0472">Membrane</keyword>
<name>A0A6J7L1Y8_9ZZZZ</name>
<dbReference type="EMBL" id="CAFBMK010000488">
    <property type="protein sequence ID" value="CAB4961003.1"/>
    <property type="molecule type" value="Genomic_DNA"/>
</dbReference>
<evidence type="ECO:0000256" key="5">
    <source>
        <dbReference type="ARBA" id="ARBA00023136"/>
    </source>
</evidence>
<feature type="transmembrane region" description="Helical" evidence="7">
    <location>
        <begin position="247"/>
        <end position="267"/>
    </location>
</feature>
<feature type="domain" description="ComEC/Rec2-related protein" evidence="9">
    <location>
        <begin position="193"/>
        <end position="453"/>
    </location>
</feature>
<dbReference type="Pfam" id="PF03772">
    <property type="entry name" value="Competence"/>
    <property type="match status" value="1"/>
</dbReference>
<sequence>MALVLAPRWPALLPLLAAAAWATQPRHAWAGAAVVAVLLASVAGVWRQADAARTAHAPLAQGAAVGPREPVEVLEAADRALDGRWRTTARLRGATVQLRTGVAAAAPELVPGRLVRVRGRLRPVSEGAVGARSRGIALTLDAAIVGVAGRRGGWRGAVDRFRERAERTLTAPGATGADAAGTPGPRTALLRGMVLGQDEDFTDAEEEAFRRSGLSHLVAASGQNVALVAALAIGVAALCGLSRPWRIGWALVAVVAYVPLAGAGPSIRRAGVTGVLTLLALGLGRAPDRWWALLLAAIATVLVDPSSPGQLGWQLSFAAVVGLLVLVAPLTALARRAGWPGWLGAAAAVPLGAGLATAPVLAAGVGDVSLTSLPANVLVEPVVAPVTWLGMVAGVLGPEGAPVSGVLVRATVPFLDWTTGVATWAASPGWAVVRPGPLAATVPVLALLVALALVGRPAWLVRGQDLARRWAARSGTGRRLLRAARRRGVRVGAAATAALLAVGATVGGASDAGPSGTRVLAGDGVAVLDVGQGSATLLREGGATILVDAGPADGRVLDRLAEQGVTRLDALVLSHAAADHTGGAPAVASRLRPSLLVDGRGGHDDPPTAVAASIVAAAGGRVVPARTGLRLTAGPLRAELRWPPPRSGPPPAGEDPNDRAVVVRATVGGVRVLLPSDREGVPLRTAAGGPVDLLVLPHHGSADDDVPRLLEALRPRVAVAQVGADNGYGHPSPPTVDAVRDAAVPLRRTDRDGTVGVTSGPGGLEVARARGGGP</sequence>
<dbReference type="InterPro" id="IPR052159">
    <property type="entry name" value="Competence_DNA_uptake"/>
</dbReference>
<keyword evidence="2" id="KW-1003">Cell membrane</keyword>
<organism evidence="10">
    <name type="scientific">freshwater metagenome</name>
    <dbReference type="NCBI Taxonomy" id="449393"/>
    <lineage>
        <taxon>unclassified sequences</taxon>
        <taxon>metagenomes</taxon>
        <taxon>ecological metagenomes</taxon>
    </lineage>
</organism>